<proteinExistence type="predicted"/>
<dbReference type="KEGG" id="adin:H7849_16775"/>
<protein>
    <submittedName>
        <fullName evidence="1">Uncharacterized protein</fullName>
    </submittedName>
</protein>
<name>A0A7G8BDZ6_9BACT</name>
<reference evidence="1 2" key="1">
    <citation type="submission" date="2020-08" db="EMBL/GenBank/DDBJ databases">
        <title>Edaphobacter telluris sp. nov. and Acidobacterium dinghuensis sp. nov., two acidobacteria isolated from forest soil.</title>
        <authorList>
            <person name="Fu J."/>
            <person name="Qiu L."/>
        </authorList>
    </citation>
    <scope>NUCLEOTIDE SEQUENCE [LARGE SCALE GENOMIC DNA]</scope>
    <source>
        <strain evidence="1">4Y35</strain>
    </source>
</reference>
<evidence type="ECO:0000313" key="1">
    <source>
        <dbReference type="EMBL" id="QNI30766.1"/>
    </source>
</evidence>
<sequence length="60" mass="6651">MGGISPFAKVRALKWFPLTGKGKKLHPLQMALAILHEKFLLGNARVGRIAKIEKRKAGQE</sequence>
<keyword evidence="2" id="KW-1185">Reference proteome</keyword>
<organism evidence="1 2">
    <name type="scientific">Alloacidobacterium dinghuense</name>
    <dbReference type="NCBI Taxonomy" id="2763107"/>
    <lineage>
        <taxon>Bacteria</taxon>
        <taxon>Pseudomonadati</taxon>
        <taxon>Acidobacteriota</taxon>
        <taxon>Terriglobia</taxon>
        <taxon>Terriglobales</taxon>
        <taxon>Acidobacteriaceae</taxon>
        <taxon>Alloacidobacterium</taxon>
    </lineage>
</organism>
<gene>
    <name evidence="1" type="ORF">H7849_16775</name>
</gene>
<dbReference type="EMBL" id="CP060394">
    <property type="protein sequence ID" value="QNI30766.1"/>
    <property type="molecule type" value="Genomic_DNA"/>
</dbReference>
<dbReference type="AlphaFoldDB" id="A0A7G8BDZ6"/>
<evidence type="ECO:0000313" key="2">
    <source>
        <dbReference type="Proteomes" id="UP000515312"/>
    </source>
</evidence>
<dbReference type="Proteomes" id="UP000515312">
    <property type="component" value="Chromosome"/>
</dbReference>
<dbReference type="RefSeq" id="WP_186740861.1">
    <property type="nucleotide sequence ID" value="NZ_CP060394.1"/>
</dbReference>
<accession>A0A7G8BDZ6</accession>